<feature type="transmembrane region" description="Helical" evidence="17">
    <location>
        <begin position="130"/>
        <end position="148"/>
    </location>
</feature>
<dbReference type="Ensembl" id="ENSCSAVT00000001891.1">
    <property type="protein sequence ID" value="ENSCSAVP00000001858.1"/>
    <property type="gene ID" value="ENSCSAVG00000001089.1"/>
</dbReference>
<keyword evidence="11" id="KW-0007">Acetylation</keyword>
<evidence type="ECO:0000256" key="3">
    <source>
        <dbReference type="ARBA" id="ARBA00004477"/>
    </source>
</evidence>
<evidence type="ECO:0000256" key="15">
    <source>
        <dbReference type="ARBA" id="ARBA00039397"/>
    </source>
</evidence>
<evidence type="ECO:0000256" key="16">
    <source>
        <dbReference type="ARBA" id="ARBA00049385"/>
    </source>
</evidence>
<dbReference type="HOGENOM" id="CLU_105467_1_0_1"/>
<evidence type="ECO:0000256" key="1">
    <source>
        <dbReference type="ARBA" id="ARBA00003701"/>
    </source>
</evidence>
<reference evidence="19" key="1">
    <citation type="submission" date="2003-08" db="EMBL/GenBank/DDBJ databases">
        <authorList>
            <person name="Birren B."/>
            <person name="Nusbaum C."/>
            <person name="Abebe A."/>
            <person name="Abouelleil A."/>
            <person name="Adekoya E."/>
            <person name="Ait-zahra M."/>
            <person name="Allen N."/>
            <person name="Allen T."/>
            <person name="An P."/>
            <person name="Anderson M."/>
            <person name="Anderson S."/>
            <person name="Arachchi H."/>
            <person name="Armbruster J."/>
            <person name="Bachantsang P."/>
            <person name="Baldwin J."/>
            <person name="Barry A."/>
            <person name="Bayul T."/>
            <person name="Blitshsteyn B."/>
            <person name="Bloom T."/>
            <person name="Blye J."/>
            <person name="Boguslavskiy L."/>
            <person name="Borowsky M."/>
            <person name="Boukhgalter B."/>
            <person name="Brunache A."/>
            <person name="Butler J."/>
            <person name="Calixte N."/>
            <person name="Calvo S."/>
            <person name="Camarata J."/>
            <person name="Campo K."/>
            <person name="Chang J."/>
            <person name="Cheshatsang Y."/>
            <person name="Citroen M."/>
            <person name="Collymore A."/>
            <person name="Considine T."/>
            <person name="Cook A."/>
            <person name="Cooke P."/>
            <person name="Corum B."/>
            <person name="Cuomo C."/>
            <person name="David R."/>
            <person name="Dawoe T."/>
            <person name="Degray S."/>
            <person name="Dodge S."/>
            <person name="Dooley K."/>
            <person name="Dorje P."/>
            <person name="Dorjee K."/>
            <person name="Dorris L."/>
            <person name="Duffey N."/>
            <person name="Dupes A."/>
            <person name="Elkins T."/>
            <person name="Engels R."/>
            <person name="Erickson J."/>
            <person name="Farina A."/>
            <person name="Faro S."/>
            <person name="Ferreira P."/>
            <person name="Fischer H."/>
            <person name="Fitzgerald M."/>
            <person name="Foley K."/>
            <person name="Gage D."/>
            <person name="Galagan J."/>
            <person name="Gearin G."/>
            <person name="Gnerre S."/>
            <person name="Gnirke A."/>
            <person name="Goyette A."/>
            <person name="Graham J."/>
            <person name="Grandbois E."/>
            <person name="Gyaltsen K."/>
            <person name="Hafez N."/>
            <person name="Hagopian D."/>
            <person name="Hagos B."/>
            <person name="Hall J."/>
            <person name="Hatcher B."/>
            <person name="Heller A."/>
            <person name="Higgins H."/>
            <person name="Honan T."/>
            <person name="Horn A."/>
            <person name="Houde N."/>
            <person name="Hughes L."/>
            <person name="Hulme W."/>
            <person name="Husby E."/>
            <person name="Iliev I."/>
            <person name="Jaffe D."/>
            <person name="Jones C."/>
            <person name="Kamal M."/>
            <person name="Kamat A."/>
            <person name="Kamvysselis M."/>
            <person name="Karlsson E."/>
            <person name="Kells C."/>
            <person name="Kieu A."/>
            <person name="Kisner P."/>
            <person name="Kodira C."/>
            <person name="Kulbokas E."/>
            <person name="Labutti K."/>
            <person name="Lama D."/>
            <person name="Landers T."/>
            <person name="Leger J."/>
            <person name="Levine S."/>
            <person name="Lewis D."/>
            <person name="Lewis T."/>
            <person name="Lindblad-toh K."/>
            <person name="Liu X."/>
            <person name="Lokyitsang T."/>
            <person name="Lokyitsang Y."/>
            <person name="Lucien O."/>
            <person name="Lui A."/>
            <person name="Ma L.J."/>
            <person name="Mabbitt R."/>
            <person name="Macdonald J."/>
            <person name="Maclean C."/>
            <person name="Major J."/>
            <person name="Manning J."/>
            <person name="Marabella R."/>
            <person name="Maru K."/>
            <person name="Matthews C."/>
            <person name="Mauceli E."/>
            <person name="Mccarthy M."/>
            <person name="Mcdonough S."/>
            <person name="Mcghee T."/>
            <person name="Meldrim J."/>
            <person name="Meneus L."/>
            <person name="Mesirov J."/>
            <person name="Mihalev A."/>
            <person name="Mihova T."/>
            <person name="Mikkelsen T."/>
            <person name="Mlenga V."/>
            <person name="Moru K."/>
            <person name="Mozes J."/>
            <person name="Mulrain L."/>
            <person name="Munson G."/>
            <person name="Naylor J."/>
            <person name="Newes C."/>
            <person name="Nguyen C."/>
            <person name="Nguyen N."/>
            <person name="Nguyen T."/>
            <person name="Nicol R."/>
            <person name="Nielsen C."/>
            <person name="Nizzari M."/>
            <person name="Norbu C."/>
            <person name="Norbu N."/>
            <person name="O'donnell P."/>
            <person name="Okoawo O."/>
            <person name="O'leary S."/>
            <person name="Omotosho B."/>
            <person name="O'neill K."/>
            <person name="Osman S."/>
            <person name="Parker S."/>
            <person name="Perrin D."/>
            <person name="Phunkhang P."/>
            <person name="Piqani B."/>
            <person name="Purcell S."/>
            <person name="Rachupka T."/>
            <person name="Ramasamy U."/>
            <person name="Rameau R."/>
            <person name="Ray V."/>
            <person name="Raymond C."/>
            <person name="Retta R."/>
            <person name="Richardson S."/>
            <person name="Rise C."/>
            <person name="Rodriguez J."/>
            <person name="Rogers J."/>
            <person name="Rogov P."/>
            <person name="Rutman M."/>
            <person name="Schupbach R."/>
            <person name="Seaman C."/>
            <person name="Settipalli S."/>
            <person name="Sharpe T."/>
            <person name="Sheridan J."/>
            <person name="Sherpa N."/>
            <person name="Shi J."/>
            <person name="Smirnov S."/>
            <person name="Smith C."/>
            <person name="Sougnez C."/>
            <person name="Spencer B."/>
            <person name="Stalker J."/>
            <person name="Stange-thomann N."/>
            <person name="Stavropoulos S."/>
            <person name="Stetson K."/>
            <person name="Stone C."/>
            <person name="Stone S."/>
            <person name="Stubbs M."/>
            <person name="Talamas J."/>
            <person name="Tchuinga P."/>
            <person name="Tenzing P."/>
            <person name="Tesfaye S."/>
            <person name="Theodore J."/>
            <person name="Thoulutsang Y."/>
            <person name="Topham K."/>
            <person name="Towey S."/>
            <person name="Tsamla T."/>
            <person name="Tsomo N."/>
            <person name="Vallee D."/>
            <person name="Vassiliev H."/>
            <person name="Venkataraman V."/>
            <person name="Vinson J."/>
            <person name="Vo A."/>
            <person name="Wade C."/>
            <person name="Wang S."/>
            <person name="Wangchuk T."/>
            <person name="Wangdi T."/>
            <person name="Whittaker C."/>
            <person name="Wilkinson J."/>
            <person name="Wu Y."/>
            <person name="Wyman D."/>
            <person name="Yadav S."/>
            <person name="Yang S."/>
            <person name="Yang X."/>
            <person name="Yeager S."/>
            <person name="Yee E."/>
            <person name="Young G."/>
            <person name="Zainoun J."/>
            <person name="Zembeck L."/>
            <person name="Zimmer A."/>
            <person name="Zody M."/>
            <person name="Lander E."/>
        </authorList>
    </citation>
    <scope>NUCLEOTIDE SEQUENCE [LARGE SCALE GENOMIC DNA]</scope>
</reference>
<evidence type="ECO:0000256" key="8">
    <source>
        <dbReference type="ARBA" id="ARBA00022787"/>
    </source>
</evidence>
<proteinExistence type="inferred from homology"/>
<evidence type="ECO:0000256" key="14">
    <source>
        <dbReference type="ARBA" id="ARBA00038540"/>
    </source>
</evidence>
<dbReference type="InterPro" id="IPR040162">
    <property type="entry name" value="MGST1-like"/>
</dbReference>
<dbReference type="PANTHER" id="PTHR10689:SF6">
    <property type="entry name" value="MICROSOMAL GLUTATHIONE S-TRANSFERASE 1"/>
    <property type="match status" value="1"/>
</dbReference>
<evidence type="ECO:0000256" key="11">
    <source>
        <dbReference type="ARBA" id="ARBA00022990"/>
    </source>
</evidence>
<dbReference type="eggNOG" id="ENOG502S0BD">
    <property type="taxonomic scope" value="Eukaryota"/>
</dbReference>
<dbReference type="InterPro" id="IPR001129">
    <property type="entry name" value="Membr-assoc_MAPEG"/>
</dbReference>
<dbReference type="AlphaFoldDB" id="H2Y960"/>
<dbReference type="OMA" id="MAPLIGH"/>
<evidence type="ECO:0000313" key="18">
    <source>
        <dbReference type="Ensembl" id="ENSCSAVP00000001858.1"/>
    </source>
</evidence>
<comment type="subunit">
    <text evidence="14">Homotrimer; The trimer binds only one molecule of glutathione.</text>
</comment>
<dbReference type="SUPFAM" id="SSF161084">
    <property type="entry name" value="MAPEG domain-like"/>
    <property type="match status" value="1"/>
</dbReference>
<evidence type="ECO:0000256" key="17">
    <source>
        <dbReference type="SAM" id="Phobius"/>
    </source>
</evidence>
<dbReference type="InParanoid" id="H2Y960"/>
<keyword evidence="12" id="KW-0496">Mitochondrion</keyword>
<dbReference type="Pfam" id="PF01124">
    <property type="entry name" value="MAPEG"/>
    <property type="match status" value="1"/>
</dbReference>
<dbReference type="FunFam" id="1.20.120.550:FF:000002">
    <property type="entry name" value="Microsomal glutathione S-transferase 1"/>
    <property type="match status" value="1"/>
</dbReference>
<evidence type="ECO:0000256" key="6">
    <source>
        <dbReference type="ARBA" id="ARBA00022679"/>
    </source>
</evidence>
<evidence type="ECO:0000313" key="19">
    <source>
        <dbReference type="Proteomes" id="UP000007875"/>
    </source>
</evidence>
<sequence length="152" mass="16828">MSVFTLENEAFAGLVFYGALCLAKTTAMSMVTAFHRITKQSVPTEEDARMSTKDPEKIKRMLQPNDDVERSRKAHLNDLENVVPFVLLGLLYISTNPPAATALTHFKVGLSARLLHSVAYIFKLRAPSRGVGFVLGFATTISMLYRTISAVY</sequence>
<dbReference type="Gene3D" id="1.20.120.550">
    <property type="entry name" value="Membrane associated eicosanoid/glutathione metabolism-like domain"/>
    <property type="match status" value="1"/>
</dbReference>
<keyword evidence="9" id="KW-0256">Endoplasmic reticulum</keyword>
<feature type="transmembrane region" description="Helical" evidence="17">
    <location>
        <begin position="12"/>
        <end position="34"/>
    </location>
</feature>
<dbReference type="STRING" id="51511.ENSCSAVP00000001858"/>
<evidence type="ECO:0000256" key="13">
    <source>
        <dbReference type="ARBA" id="ARBA00023136"/>
    </source>
</evidence>
<dbReference type="FunCoup" id="H2Y960">
    <property type="interactions" value="31"/>
</dbReference>
<evidence type="ECO:0000256" key="5">
    <source>
        <dbReference type="ARBA" id="ARBA00012452"/>
    </source>
</evidence>
<name>H2Y960_CIOSA</name>
<evidence type="ECO:0000256" key="2">
    <source>
        <dbReference type="ARBA" id="ARBA00004294"/>
    </source>
</evidence>
<evidence type="ECO:0000256" key="10">
    <source>
        <dbReference type="ARBA" id="ARBA00022989"/>
    </source>
</evidence>
<dbReference type="Proteomes" id="UP000007875">
    <property type="component" value="Unassembled WGS sequence"/>
</dbReference>
<comment type="similarity">
    <text evidence="4">Belongs to the MAPEG family.</text>
</comment>
<comment type="catalytic activity">
    <reaction evidence="16">
        <text>RX + glutathione = an S-substituted glutathione + a halide anion + H(+)</text>
        <dbReference type="Rhea" id="RHEA:16437"/>
        <dbReference type="ChEBI" id="CHEBI:15378"/>
        <dbReference type="ChEBI" id="CHEBI:16042"/>
        <dbReference type="ChEBI" id="CHEBI:17792"/>
        <dbReference type="ChEBI" id="CHEBI:57925"/>
        <dbReference type="ChEBI" id="CHEBI:90779"/>
        <dbReference type="EC" id="2.5.1.18"/>
    </reaction>
    <physiologicalReaction direction="left-to-right" evidence="16">
        <dbReference type="Rhea" id="RHEA:16438"/>
    </physiologicalReaction>
</comment>
<organism evidence="18 19">
    <name type="scientific">Ciona savignyi</name>
    <name type="common">Pacific transparent sea squirt</name>
    <dbReference type="NCBI Taxonomy" id="51511"/>
    <lineage>
        <taxon>Eukaryota</taxon>
        <taxon>Metazoa</taxon>
        <taxon>Chordata</taxon>
        <taxon>Tunicata</taxon>
        <taxon>Ascidiacea</taxon>
        <taxon>Phlebobranchia</taxon>
        <taxon>Cionidae</taxon>
        <taxon>Ciona</taxon>
    </lineage>
</organism>
<evidence type="ECO:0000256" key="4">
    <source>
        <dbReference type="ARBA" id="ARBA00010459"/>
    </source>
</evidence>
<dbReference type="PANTHER" id="PTHR10689">
    <property type="entry name" value="MICROSOMAL GLUTATHIONE S-TRANSFERASE 1"/>
    <property type="match status" value="1"/>
</dbReference>
<dbReference type="GO" id="GO:0004364">
    <property type="term" value="F:glutathione transferase activity"/>
    <property type="evidence" value="ECO:0007669"/>
    <property type="project" value="UniProtKB-EC"/>
</dbReference>
<evidence type="ECO:0000256" key="7">
    <source>
        <dbReference type="ARBA" id="ARBA00022692"/>
    </source>
</evidence>
<keyword evidence="19" id="KW-1185">Reference proteome</keyword>
<dbReference type="EC" id="2.5.1.18" evidence="5"/>
<dbReference type="GO" id="GO:0005741">
    <property type="term" value="C:mitochondrial outer membrane"/>
    <property type="evidence" value="ECO:0007669"/>
    <property type="project" value="UniProtKB-SubCell"/>
</dbReference>
<keyword evidence="13 17" id="KW-0472">Membrane</keyword>
<evidence type="ECO:0000256" key="12">
    <source>
        <dbReference type="ARBA" id="ARBA00023128"/>
    </source>
</evidence>
<keyword evidence="10 17" id="KW-1133">Transmembrane helix</keyword>
<protein>
    <recommendedName>
        <fullName evidence="15">Microsomal glutathione S-transferase 1</fullName>
        <ecNumber evidence="5">2.5.1.18</ecNumber>
    </recommendedName>
</protein>
<keyword evidence="8" id="KW-1000">Mitochondrion outer membrane</keyword>
<dbReference type="GeneTree" id="ENSGT00390000011980"/>
<keyword evidence="6" id="KW-0808">Transferase</keyword>
<reference evidence="18" key="3">
    <citation type="submission" date="2025-09" db="UniProtKB">
        <authorList>
            <consortium name="Ensembl"/>
        </authorList>
    </citation>
    <scope>IDENTIFICATION</scope>
</reference>
<evidence type="ECO:0000256" key="9">
    <source>
        <dbReference type="ARBA" id="ARBA00022824"/>
    </source>
</evidence>
<comment type="function">
    <text evidence="1">Conjugation of reduced glutathione to a wide number of exogenous and endogenous hydrophobic electrophiles.</text>
</comment>
<dbReference type="GO" id="GO:0005789">
    <property type="term" value="C:endoplasmic reticulum membrane"/>
    <property type="evidence" value="ECO:0007669"/>
    <property type="project" value="UniProtKB-SubCell"/>
</dbReference>
<dbReference type="InterPro" id="IPR023352">
    <property type="entry name" value="MAPEG-like_dom_sf"/>
</dbReference>
<comment type="subcellular location">
    <subcellularLocation>
        <location evidence="3">Endoplasmic reticulum membrane</location>
        <topology evidence="3">Multi-pass membrane protein</topology>
    </subcellularLocation>
    <subcellularLocation>
        <location evidence="2">Mitochondrion outer membrane</location>
    </subcellularLocation>
</comment>
<reference evidence="18" key="2">
    <citation type="submission" date="2025-08" db="UniProtKB">
        <authorList>
            <consortium name="Ensembl"/>
        </authorList>
    </citation>
    <scope>IDENTIFICATION</scope>
</reference>
<accession>H2Y960</accession>
<keyword evidence="7 17" id="KW-0812">Transmembrane</keyword>